<dbReference type="InterPro" id="IPR021858">
    <property type="entry name" value="Fun_TF"/>
</dbReference>
<evidence type="ECO:0000256" key="2">
    <source>
        <dbReference type="ARBA" id="ARBA00023242"/>
    </source>
</evidence>
<organism evidence="4 5">
    <name type="scientific">Rhizoctonia solani</name>
    <dbReference type="NCBI Taxonomy" id="456999"/>
    <lineage>
        <taxon>Eukaryota</taxon>
        <taxon>Fungi</taxon>
        <taxon>Dikarya</taxon>
        <taxon>Basidiomycota</taxon>
        <taxon>Agaricomycotina</taxon>
        <taxon>Agaricomycetes</taxon>
        <taxon>Cantharellales</taxon>
        <taxon>Ceratobasidiaceae</taxon>
        <taxon>Rhizoctonia</taxon>
    </lineage>
</organism>
<feature type="region of interest" description="Disordered" evidence="3">
    <location>
        <begin position="156"/>
        <end position="190"/>
    </location>
</feature>
<evidence type="ECO:0000313" key="4">
    <source>
        <dbReference type="EMBL" id="CAE6411667.1"/>
    </source>
</evidence>
<keyword evidence="2" id="KW-0539">Nucleus</keyword>
<feature type="region of interest" description="Disordered" evidence="3">
    <location>
        <begin position="42"/>
        <end position="75"/>
    </location>
</feature>
<dbReference type="AlphaFoldDB" id="A0A8H2X298"/>
<accession>A0A8H2X298</accession>
<evidence type="ECO:0000313" key="5">
    <source>
        <dbReference type="Proteomes" id="UP000663853"/>
    </source>
</evidence>
<name>A0A8H2X298_9AGAM</name>
<sequence length="603" mass="66857">MSNTDNAGCAACEARNKKYGRTRKLGDCRHCANAIERGRYMTMNSRIPKPKQKRGDESQTSTHHRRSEHIDGNGFTRGFTGIVTSSIGLPVLGDIPSRSGEDCSVFPTINHLGRFESLDWPTAAPAPWPYNDLHSRATISLGPTTLPVGNGQNHTPISHLPTPPIEGSVSGSGTRRGPSFGPNSQAEPTVNWPVGLDHDIETEGPEHLQVGLLNELALDREAESNIVPFVAHSFASWMNLFLFEPTRIISLARESIVPGHSFRYRNQQKMVLIANTMLAVSESTDYDLAYFVTLHIQLTKGVLEARACRELTRKTAMEAIETFHELLSITCKVGSLENAITLMSLYAPVFRRACPESSEELVNLPRRLTANDLDLKQYVTFDILLSIVTHRPMFFRYDLDFLSPQDEELLNADDGRGLRWMYGVPDRLVVTLARMNTLLEDYGSYVSPEVVQQLETEIGACETVVWSGPGVDPTLNVGRMMVQESWKLAARVYLYMGLCGADSSDARVVVVRNKLMRLLGSVQPRRNPDSFLVVPIVILGVATSSPEDQSALLARLWGVPECNKPGTMGNNMIGMLNDIWARTVGRPAVWSDLRFACLRFAGM</sequence>
<dbReference type="PANTHER" id="PTHR37534">
    <property type="entry name" value="TRANSCRIPTIONAL ACTIVATOR PROTEIN UGA3"/>
    <property type="match status" value="1"/>
</dbReference>
<evidence type="ECO:0000256" key="1">
    <source>
        <dbReference type="ARBA" id="ARBA00004123"/>
    </source>
</evidence>
<dbReference type="PANTHER" id="PTHR37534:SF46">
    <property type="entry name" value="ZN(II)2CYS6 TRANSCRIPTION FACTOR (EUROFUNG)"/>
    <property type="match status" value="1"/>
</dbReference>
<proteinExistence type="predicted"/>
<comment type="caution">
    <text evidence="4">The sequence shown here is derived from an EMBL/GenBank/DDBJ whole genome shotgun (WGS) entry which is preliminary data.</text>
</comment>
<protein>
    <submittedName>
        <fullName evidence="4">Uncharacterized protein</fullName>
    </submittedName>
</protein>
<dbReference type="Pfam" id="PF11951">
    <property type="entry name" value="Fungal_trans_2"/>
    <property type="match status" value="1"/>
</dbReference>
<evidence type="ECO:0000256" key="3">
    <source>
        <dbReference type="SAM" id="MobiDB-lite"/>
    </source>
</evidence>
<comment type="subcellular location">
    <subcellularLocation>
        <location evidence="1">Nucleus</location>
    </subcellularLocation>
</comment>
<gene>
    <name evidence="4" type="ORF">RDB_LOCUS1574</name>
</gene>
<dbReference type="Proteomes" id="UP000663853">
    <property type="component" value="Unassembled WGS sequence"/>
</dbReference>
<reference evidence="4" key="1">
    <citation type="submission" date="2021-01" db="EMBL/GenBank/DDBJ databases">
        <authorList>
            <person name="Kaushik A."/>
        </authorList>
    </citation>
    <scope>NUCLEOTIDE SEQUENCE</scope>
    <source>
        <strain evidence="4">AG6-10EEA</strain>
    </source>
</reference>
<dbReference type="EMBL" id="CAJMXA010000023">
    <property type="protein sequence ID" value="CAE6411667.1"/>
    <property type="molecule type" value="Genomic_DNA"/>
</dbReference>
<dbReference type="GO" id="GO:0005634">
    <property type="term" value="C:nucleus"/>
    <property type="evidence" value="ECO:0007669"/>
    <property type="project" value="UniProtKB-SubCell"/>
</dbReference>